<dbReference type="AlphaFoldDB" id="A0A0F9T1B3"/>
<accession>A0A0F9T1B3</accession>
<reference evidence="1" key="1">
    <citation type="journal article" date="2015" name="Nature">
        <title>Complex archaea that bridge the gap between prokaryotes and eukaryotes.</title>
        <authorList>
            <person name="Spang A."/>
            <person name="Saw J.H."/>
            <person name="Jorgensen S.L."/>
            <person name="Zaremba-Niedzwiedzka K."/>
            <person name="Martijn J."/>
            <person name="Lind A.E."/>
            <person name="van Eijk R."/>
            <person name="Schleper C."/>
            <person name="Guy L."/>
            <person name="Ettema T.J."/>
        </authorList>
    </citation>
    <scope>NUCLEOTIDE SEQUENCE</scope>
</reference>
<protein>
    <submittedName>
        <fullName evidence="1">Uncharacterized protein</fullName>
    </submittedName>
</protein>
<evidence type="ECO:0000313" key="1">
    <source>
        <dbReference type="EMBL" id="KKN42806.1"/>
    </source>
</evidence>
<sequence length="65" mass="7561">MTDSRAYRFGLGARLDAKWIVRTGAKPWVLRQVAGWSLEGNWDKMRTVAAPCWSVCNYVQTNWER</sequence>
<name>A0A0F9T1B3_9ZZZZ</name>
<dbReference type="EMBL" id="LAZR01001555">
    <property type="protein sequence ID" value="KKN42806.1"/>
    <property type="molecule type" value="Genomic_DNA"/>
</dbReference>
<proteinExistence type="predicted"/>
<comment type="caution">
    <text evidence="1">The sequence shown here is derived from an EMBL/GenBank/DDBJ whole genome shotgun (WGS) entry which is preliminary data.</text>
</comment>
<gene>
    <name evidence="1" type="ORF">LCGC14_0709380</name>
</gene>
<organism evidence="1">
    <name type="scientific">marine sediment metagenome</name>
    <dbReference type="NCBI Taxonomy" id="412755"/>
    <lineage>
        <taxon>unclassified sequences</taxon>
        <taxon>metagenomes</taxon>
        <taxon>ecological metagenomes</taxon>
    </lineage>
</organism>